<sequence>MQVRCARCGAVAARVEVYGPGETPRGGEAALGPGKWWLVFEGVVGCNGRGDLIDEARARRISRAFTPPLSYRQVHEAGFHDDAGFCAECDAGYCHGCWNPSTSGFGRCPNGHGKSLDPHGWRD</sequence>
<evidence type="ECO:0000313" key="2">
    <source>
        <dbReference type="Proteomes" id="UP001500665"/>
    </source>
</evidence>
<accession>A0ABN1Q1K8</accession>
<gene>
    <name evidence="1" type="ORF">GCM10009550_02230</name>
</gene>
<evidence type="ECO:0000313" key="1">
    <source>
        <dbReference type="EMBL" id="GAA0936448.1"/>
    </source>
</evidence>
<keyword evidence="2" id="KW-1185">Reference proteome</keyword>
<dbReference type="RefSeq" id="WP_344235662.1">
    <property type="nucleotide sequence ID" value="NZ_BAAAHH010000001.1"/>
</dbReference>
<dbReference type="EMBL" id="BAAAHH010000001">
    <property type="protein sequence ID" value="GAA0936448.1"/>
    <property type="molecule type" value="Genomic_DNA"/>
</dbReference>
<protein>
    <submittedName>
        <fullName evidence="1">Uncharacterized protein</fullName>
    </submittedName>
</protein>
<comment type="caution">
    <text evidence="1">The sequence shown here is derived from an EMBL/GenBank/DDBJ whole genome shotgun (WGS) entry which is preliminary data.</text>
</comment>
<reference evidence="1 2" key="1">
    <citation type="journal article" date="2019" name="Int. J. Syst. Evol. Microbiol.">
        <title>The Global Catalogue of Microorganisms (GCM) 10K type strain sequencing project: providing services to taxonomists for standard genome sequencing and annotation.</title>
        <authorList>
            <consortium name="The Broad Institute Genomics Platform"/>
            <consortium name="The Broad Institute Genome Sequencing Center for Infectious Disease"/>
            <person name="Wu L."/>
            <person name="Ma J."/>
        </authorList>
    </citation>
    <scope>NUCLEOTIDE SEQUENCE [LARGE SCALE GENOMIC DNA]</scope>
    <source>
        <strain evidence="1 2">JCM 10696</strain>
    </source>
</reference>
<name>A0ABN1Q1K8_9ACTN</name>
<organism evidence="1 2">
    <name type="scientific">Actinocorallia libanotica</name>
    <dbReference type="NCBI Taxonomy" id="46162"/>
    <lineage>
        <taxon>Bacteria</taxon>
        <taxon>Bacillati</taxon>
        <taxon>Actinomycetota</taxon>
        <taxon>Actinomycetes</taxon>
        <taxon>Streptosporangiales</taxon>
        <taxon>Thermomonosporaceae</taxon>
        <taxon>Actinocorallia</taxon>
    </lineage>
</organism>
<proteinExistence type="predicted"/>
<dbReference type="Proteomes" id="UP001500665">
    <property type="component" value="Unassembled WGS sequence"/>
</dbReference>